<name>A0A1Z4N8N6_9CYAN</name>
<evidence type="ECO:0000256" key="3">
    <source>
        <dbReference type="ARBA" id="ARBA00022738"/>
    </source>
</evidence>
<dbReference type="GO" id="GO:0030089">
    <property type="term" value="C:phycobilisome"/>
    <property type="evidence" value="ECO:0007669"/>
    <property type="project" value="UniProtKB-KW"/>
</dbReference>
<evidence type="ECO:0000256" key="2">
    <source>
        <dbReference type="ARBA" id="ARBA00022549"/>
    </source>
</evidence>
<dbReference type="Proteomes" id="UP000218785">
    <property type="component" value="Chromosome"/>
</dbReference>
<dbReference type="InterPro" id="IPR016024">
    <property type="entry name" value="ARM-type_fold"/>
</dbReference>
<organism evidence="5 6">
    <name type="scientific">Tolypothrix tenuis PCC 7101</name>
    <dbReference type="NCBI Taxonomy" id="231146"/>
    <lineage>
        <taxon>Bacteria</taxon>
        <taxon>Bacillati</taxon>
        <taxon>Cyanobacteriota</taxon>
        <taxon>Cyanophyceae</taxon>
        <taxon>Nostocales</taxon>
        <taxon>Tolypothrichaceae</taxon>
        <taxon>Tolypothrix</taxon>
    </lineage>
</organism>
<keyword evidence="4" id="KW-0456">Lyase</keyword>
<dbReference type="GO" id="GO:0016829">
    <property type="term" value="F:lyase activity"/>
    <property type="evidence" value="ECO:0007669"/>
    <property type="project" value="UniProtKB-KW"/>
</dbReference>
<evidence type="ECO:0008006" key="7">
    <source>
        <dbReference type="Google" id="ProtNLM"/>
    </source>
</evidence>
<dbReference type="AlphaFoldDB" id="A0A1Z4N8N6"/>
<comment type="similarity">
    <text evidence="1">Belongs to the CpcE/RpcE/PecE family.</text>
</comment>
<gene>
    <name evidence="5" type="ORF">NIES37_60580</name>
</gene>
<dbReference type="Gene3D" id="1.25.10.10">
    <property type="entry name" value="Leucine-rich Repeat Variant"/>
    <property type="match status" value="1"/>
</dbReference>
<keyword evidence="6" id="KW-1185">Reference proteome</keyword>
<dbReference type="Pfam" id="PF13646">
    <property type="entry name" value="HEAT_2"/>
    <property type="match status" value="1"/>
</dbReference>
<protein>
    <recommendedName>
        <fullName evidence="7">HEAT repeat domain-containing protein</fullName>
    </recommendedName>
</protein>
<evidence type="ECO:0000256" key="1">
    <source>
        <dbReference type="ARBA" id="ARBA00009299"/>
    </source>
</evidence>
<sequence length="231" mass="25434">MILEFVKNQFPETAVEIERLEKLGFHQRTLSWLLALDEETAQTACWLIGKVGNDDDADAMVSILSSQRSELWMYAATALSLIATERHLTSLLLILSNSPHANQKESAAYALSFLTKCQVNSQVIDILTQVAANNSENPSVRAQALEGLGNKLSEELPQDLYQCAVTVMIQCLDDAEAEVRFWACFAVGAIRAKDALPKLQVLAQTDDAIVPLWWSVGKEAEDAIALIKGDE</sequence>
<proteinExistence type="inferred from homology"/>
<evidence type="ECO:0000313" key="6">
    <source>
        <dbReference type="Proteomes" id="UP000218785"/>
    </source>
</evidence>
<dbReference type="InterPro" id="IPR011989">
    <property type="entry name" value="ARM-like"/>
</dbReference>
<keyword evidence="2" id="KW-0042">Antenna complex</keyword>
<reference evidence="5 6" key="1">
    <citation type="submission" date="2017-06" db="EMBL/GenBank/DDBJ databases">
        <title>Genome sequencing of cyanobaciteial culture collection at National Institute for Environmental Studies (NIES).</title>
        <authorList>
            <person name="Hirose Y."/>
            <person name="Shimura Y."/>
            <person name="Fujisawa T."/>
            <person name="Nakamura Y."/>
            <person name="Kawachi M."/>
        </authorList>
    </citation>
    <scope>NUCLEOTIDE SEQUENCE [LARGE SCALE GENOMIC DNA]</scope>
    <source>
        <strain evidence="5 6">NIES-37</strain>
    </source>
</reference>
<dbReference type="KEGG" id="ttq:NIES37_60580"/>
<dbReference type="SUPFAM" id="SSF48371">
    <property type="entry name" value="ARM repeat"/>
    <property type="match status" value="1"/>
</dbReference>
<accession>A0A1Z4N8N6</accession>
<evidence type="ECO:0000313" key="5">
    <source>
        <dbReference type="EMBL" id="BAZ02050.1"/>
    </source>
</evidence>
<keyword evidence="3" id="KW-0605">Phycobilisome</keyword>
<evidence type="ECO:0000256" key="4">
    <source>
        <dbReference type="ARBA" id="ARBA00023239"/>
    </source>
</evidence>
<dbReference type="RefSeq" id="WP_096582003.1">
    <property type="nucleotide sequence ID" value="NZ_CAWNJS010000001.1"/>
</dbReference>
<dbReference type="EMBL" id="AP018248">
    <property type="protein sequence ID" value="BAZ02050.1"/>
    <property type="molecule type" value="Genomic_DNA"/>
</dbReference>